<evidence type="ECO:0000256" key="5">
    <source>
        <dbReference type="ARBA" id="ARBA00023157"/>
    </source>
</evidence>
<dbReference type="Pfam" id="PF07645">
    <property type="entry name" value="EGF_CA"/>
    <property type="match status" value="2"/>
</dbReference>
<evidence type="ECO:0000256" key="8">
    <source>
        <dbReference type="SAM" id="Phobius"/>
    </source>
</evidence>
<dbReference type="InterPro" id="IPR000742">
    <property type="entry name" value="EGF"/>
</dbReference>
<comment type="caution">
    <text evidence="6">Lacks conserved residue(s) required for the propagation of feature annotation.</text>
</comment>
<dbReference type="PROSITE" id="PS00010">
    <property type="entry name" value="ASX_HYDROXYL"/>
    <property type="match status" value="1"/>
</dbReference>
<dbReference type="SMART" id="SM00179">
    <property type="entry name" value="EGF_CA"/>
    <property type="match status" value="2"/>
</dbReference>
<dbReference type="InterPro" id="IPR009030">
    <property type="entry name" value="Growth_fac_rcpt_cys_sf"/>
</dbReference>
<organism evidence="11 12">
    <name type="scientific">Ridgeia piscesae</name>
    <name type="common">Tubeworm</name>
    <dbReference type="NCBI Taxonomy" id="27915"/>
    <lineage>
        <taxon>Eukaryota</taxon>
        <taxon>Metazoa</taxon>
        <taxon>Spiralia</taxon>
        <taxon>Lophotrochozoa</taxon>
        <taxon>Annelida</taxon>
        <taxon>Polychaeta</taxon>
        <taxon>Sedentaria</taxon>
        <taxon>Canalipalpata</taxon>
        <taxon>Sabellida</taxon>
        <taxon>Siboglinidae</taxon>
        <taxon>Ridgeia</taxon>
    </lineage>
</organism>
<keyword evidence="3" id="KW-0732">Signal</keyword>
<evidence type="ECO:0000256" key="2">
    <source>
        <dbReference type="ARBA" id="ARBA00022536"/>
    </source>
</evidence>
<dbReference type="SMART" id="SM00261">
    <property type="entry name" value="FU"/>
    <property type="match status" value="3"/>
</dbReference>
<dbReference type="InterPro" id="IPR002049">
    <property type="entry name" value="LE_dom"/>
</dbReference>
<dbReference type="InterPro" id="IPR001881">
    <property type="entry name" value="EGF-like_Ca-bd_dom"/>
</dbReference>
<dbReference type="GO" id="GO:0005509">
    <property type="term" value="F:calcium ion binding"/>
    <property type="evidence" value="ECO:0007669"/>
    <property type="project" value="InterPro"/>
</dbReference>
<evidence type="ECO:0000259" key="9">
    <source>
        <dbReference type="PROSITE" id="PS50026"/>
    </source>
</evidence>
<evidence type="ECO:0000256" key="6">
    <source>
        <dbReference type="PROSITE-ProRule" id="PRU00076"/>
    </source>
</evidence>
<gene>
    <name evidence="11" type="ORF">NP493_173g04024</name>
</gene>
<keyword evidence="8" id="KW-1133">Transmembrane helix</keyword>
<dbReference type="InterPro" id="IPR052235">
    <property type="entry name" value="Nephronectin_domain"/>
</dbReference>
<keyword evidence="12" id="KW-1185">Reference proteome</keyword>
<dbReference type="EMBL" id="JAODUO010000176">
    <property type="protein sequence ID" value="KAK2187175.1"/>
    <property type="molecule type" value="Genomic_DNA"/>
</dbReference>
<keyword evidence="2 6" id="KW-0245">EGF-like domain</keyword>
<dbReference type="PANTHER" id="PTHR24050:SF28">
    <property type="entry name" value="UROMODULIN-LIKE"/>
    <property type="match status" value="1"/>
</dbReference>
<evidence type="ECO:0000259" key="10">
    <source>
        <dbReference type="PROSITE" id="PS50081"/>
    </source>
</evidence>
<dbReference type="InterPro" id="IPR006212">
    <property type="entry name" value="Furin_repeat"/>
</dbReference>
<dbReference type="InterPro" id="IPR049883">
    <property type="entry name" value="NOTCH1_EGF-like"/>
</dbReference>
<evidence type="ECO:0000313" key="11">
    <source>
        <dbReference type="EMBL" id="KAK2187175.1"/>
    </source>
</evidence>
<dbReference type="InterPro" id="IPR000152">
    <property type="entry name" value="EGF-type_Asp/Asn_hydroxyl_site"/>
</dbReference>
<dbReference type="SUPFAM" id="SSF57184">
    <property type="entry name" value="Growth factor receptor domain"/>
    <property type="match status" value="2"/>
</dbReference>
<dbReference type="PROSITE" id="PS01187">
    <property type="entry name" value="EGF_CA"/>
    <property type="match status" value="2"/>
</dbReference>
<keyword evidence="5 6" id="KW-1015">Disulfide bond</keyword>
<dbReference type="PROSITE" id="PS00022">
    <property type="entry name" value="EGF_1"/>
    <property type="match status" value="1"/>
</dbReference>
<dbReference type="InterPro" id="IPR002219">
    <property type="entry name" value="PKC_DAG/PE"/>
</dbReference>
<evidence type="ECO:0008006" key="13">
    <source>
        <dbReference type="Google" id="ProtNLM"/>
    </source>
</evidence>
<dbReference type="CDD" id="cd00064">
    <property type="entry name" value="FU"/>
    <property type="match status" value="1"/>
</dbReference>
<feature type="transmembrane region" description="Helical" evidence="8">
    <location>
        <begin position="426"/>
        <end position="442"/>
    </location>
</feature>
<evidence type="ECO:0000256" key="1">
    <source>
        <dbReference type="ARBA" id="ARBA00005897"/>
    </source>
</evidence>
<dbReference type="InterPro" id="IPR018097">
    <property type="entry name" value="EGF_Ca-bd_CS"/>
</dbReference>
<dbReference type="PROSITE" id="PS50081">
    <property type="entry name" value="ZF_DAG_PE_2"/>
    <property type="match status" value="1"/>
</dbReference>
<protein>
    <recommendedName>
        <fullName evidence="13">Cysteine-rich with EGF-like domain protein 2</fullName>
    </recommendedName>
</protein>
<keyword evidence="8" id="KW-0472">Membrane</keyword>
<comment type="similarity">
    <text evidence="1">Belongs to the CRELD family.</text>
</comment>
<evidence type="ECO:0000313" key="12">
    <source>
        <dbReference type="Proteomes" id="UP001209878"/>
    </source>
</evidence>
<feature type="domain" description="Phorbol-ester/DAG-type" evidence="10">
    <location>
        <begin position="210"/>
        <end position="246"/>
    </location>
</feature>
<dbReference type="CDD" id="cd00054">
    <property type="entry name" value="EGF_CA"/>
    <property type="match status" value="1"/>
</dbReference>
<dbReference type="Proteomes" id="UP001209878">
    <property type="component" value="Unassembled WGS sequence"/>
</dbReference>
<reference evidence="11" key="1">
    <citation type="journal article" date="2023" name="Mol. Biol. Evol.">
        <title>Third-Generation Sequencing Reveals the Adaptive Role of the Epigenome in Three Deep-Sea Polychaetes.</title>
        <authorList>
            <person name="Perez M."/>
            <person name="Aroh O."/>
            <person name="Sun Y."/>
            <person name="Lan Y."/>
            <person name="Juniper S.K."/>
            <person name="Young C.R."/>
            <person name="Angers B."/>
            <person name="Qian P.Y."/>
        </authorList>
    </citation>
    <scope>NUCLEOTIDE SEQUENCE</scope>
    <source>
        <strain evidence="11">R07B-5</strain>
    </source>
</reference>
<dbReference type="SMART" id="SM00181">
    <property type="entry name" value="EGF"/>
    <property type="match status" value="4"/>
</dbReference>
<dbReference type="PANTHER" id="PTHR24050">
    <property type="entry name" value="PA14 DOMAIN-CONTAINING PROTEIN"/>
    <property type="match status" value="1"/>
</dbReference>
<name>A0AAD9UFA5_RIDPI</name>
<keyword evidence="8" id="KW-0812">Transmembrane</keyword>
<feature type="transmembrane region" description="Helical" evidence="8">
    <location>
        <begin position="402"/>
        <end position="420"/>
    </location>
</feature>
<accession>A0AAD9UFA5</accession>
<evidence type="ECO:0000256" key="7">
    <source>
        <dbReference type="SAM" id="MobiDB-lite"/>
    </source>
</evidence>
<feature type="region of interest" description="Disordered" evidence="7">
    <location>
        <begin position="369"/>
        <end position="392"/>
    </location>
</feature>
<feature type="domain" description="EGF-like" evidence="9">
    <location>
        <begin position="323"/>
        <end position="361"/>
    </location>
</feature>
<dbReference type="PROSITE" id="PS50026">
    <property type="entry name" value="EGF_3"/>
    <property type="match status" value="2"/>
</dbReference>
<evidence type="ECO:0000256" key="3">
    <source>
        <dbReference type="ARBA" id="ARBA00022729"/>
    </source>
</evidence>
<comment type="caution">
    <text evidence="11">The sequence shown here is derived from an EMBL/GenBank/DDBJ whole genome shotgun (WGS) entry which is preliminary data.</text>
</comment>
<keyword evidence="4" id="KW-0677">Repeat</keyword>
<feature type="disulfide bond" evidence="6">
    <location>
        <begin position="133"/>
        <end position="142"/>
    </location>
</feature>
<dbReference type="PROSITE" id="PS01248">
    <property type="entry name" value="EGF_LAM_1"/>
    <property type="match status" value="1"/>
</dbReference>
<dbReference type="AlphaFoldDB" id="A0AAD9UFA5"/>
<proteinExistence type="inferred from homology"/>
<evidence type="ECO:0000256" key="4">
    <source>
        <dbReference type="ARBA" id="ARBA00022737"/>
    </source>
</evidence>
<sequence length="451" mass="49824">MNQFHMQGVKSTAKSNFGGGNTAWEERKLNSYAFSETRLVEIVDKISEDEKELAHMIEEHEELIEHWWFKEYAVKEDADLLQFLCIDNIKVCCPNGTFGSDCSDCAGGRVRPCKDNGDCSGDGTRTGTGKCSCNIGYHGELCDECKEGYYEVEKNSTHTECKECDESCDKGCDEEGRKGCHECKKGWNMTEDDGCVACDEACDKCTAGGPEKCVDCSDLFYKDGTICKACHESCKKSCSDGTPATCEECKDGWTHTETGCQDLNECESDKSPCSSDEYCINSEGSYKCSTCHSACDGCTGAGTDNCNRCKPGYKLDDTNSCTDIDECDTQGVCAGEKQTCVNSPGSYKCNCDKGYKLKDGKCMKKETKKTVKKSASKPPSTSSSSKHKLKKKIKKKRRGRSGAWELLGSLLGFCVAGVILRRHIGALVATSIGFWCYLYWFTQRFEMMKKK</sequence>
<dbReference type="Gene3D" id="2.10.25.10">
    <property type="entry name" value="Laminin"/>
    <property type="match status" value="2"/>
</dbReference>
<feature type="domain" description="EGF-like" evidence="9">
    <location>
        <begin position="101"/>
        <end position="143"/>
    </location>
</feature>